<keyword evidence="7" id="KW-1185">Reference proteome</keyword>
<organism evidence="6 7">
    <name type="scientific">Protea cynaroides</name>
    <dbReference type="NCBI Taxonomy" id="273540"/>
    <lineage>
        <taxon>Eukaryota</taxon>
        <taxon>Viridiplantae</taxon>
        <taxon>Streptophyta</taxon>
        <taxon>Embryophyta</taxon>
        <taxon>Tracheophyta</taxon>
        <taxon>Spermatophyta</taxon>
        <taxon>Magnoliopsida</taxon>
        <taxon>Proteales</taxon>
        <taxon>Proteaceae</taxon>
        <taxon>Protea</taxon>
    </lineage>
</organism>
<dbReference type="AlphaFoldDB" id="A0A9Q0HD34"/>
<evidence type="ECO:0000313" key="7">
    <source>
        <dbReference type="Proteomes" id="UP001141806"/>
    </source>
</evidence>
<dbReference type="CDD" id="cd10017">
    <property type="entry name" value="B3_DNA"/>
    <property type="match status" value="1"/>
</dbReference>
<comment type="caution">
    <text evidence="6">The sequence shown here is derived from an EMBL/GenBank/DDBJ whole genome shotgun (WGS) entry which is preliminary data.</text>
</comment>
<keyword evidence="5" id="KW-0539">Nucleus</keyword>
<sequence length="179" mass="21098">METTWYCHFMPAKEEEKILAKEGKELIMIRADELEYHNFLPTKEEEETLMKQGKRFGKICNNDPWEIKKILKVSDVGRLSRVLLGKENVEAFVFPYWDEQTVEAVKQGKERLQVKVRDVDTMSDHYLLFTRWASNRSYIFKGNWVSDFVNRRDLMEGDTIGISWNPSSSSFVFSVLCRV</sequence>
<dbReference type="GO" id="GO:0005634">
    <property type="term" value="C:nucleus"/>
    <property type="evidence" value="ECO:0007669"/>
    <property type="project" value="UniProtKB-SubCell"/>
</dbReference>
<evidence type="ECO:0000256" key="2">
    <source>
        <dbReference type="ARBA" id="ARBA00023015"/>
    </source>
</evidence>
<reference evidence="6" key="1">
    <citation type="journal article" date="2023" name="Plant J.">
        <title>The genome of the king protea, Protea cynaroides.</title>
        <authorList>
            <person name="Chang J."/>
            <person name="Duong T.A."/>
            <person name="Schoeman C."/>
            <person name="Ma X."/>
            <person name="Roodt D."/>
            <person name="Barker N."/>
            <person name="Li Z."/>
            <person name="Van de Peer Y."/>
            <person name="Mizrachi E."/>
        </authorList>
    </citation>
    <scope>NUCLEOTIDE SEQUENCE</scope>
    <source>
        <tissue evidence="6">Young leaves</tissue>
    </source>
</reference>
<comment type="subcellular location">
    <subcellularLocation>
        <location evidence="1">Nucleus</location>
    </subcellularLocation>
</comment>
<evidence type="ECO:0000256" key="4">
    <source>
        <dbReference type="ARBA" id="ARBA00023163"/>
    </source>
</evidence>
<gene>
    <name evidence="6" type="ORF">NE237_023524</name>
</gene>
<dbReference type="Proteomes" id="UP001141806">
    <property type="component" value="Unassembled WGS sequence"/>
</dbReference>
<evidence type="ECO:0000256" key="3">
    <source>
        <dbReference type="ARBA" id="ARBA00023125"/>
    </source>
</evidence>
<dbReference type="InterPro" id="IPR015300">
    <property type="entry name" value="DNA-bd_pseudobarrel_sf"/>
</dbReference>
<keyword evidence="2" id="KW-0805">Transcription regulation</keyword>
<evidence type="ECO:0000313" key="6">
    <source>
        <dbReference type="EMBL" id="KAJ4963585.1"/>
    </source>
</evidence>
<proteinExistence type="predicted"/>
<dbReference type="GO" id="GO:0003677">
    <property type="term" value="F:DNA binding"/>
    <property type="evidence" value="ECO:0007669"/>
    <property type="project" value="UniProtKB-KW"/>
</dbReference>
<dbReference type="SUPFAM" id="SSF101936">
    <property type="entry name" value="DNA-binding pseudobarrel domain"/>
    <property type="match status" value="1"/>
</dbReference>
<evidence type="ECO:0000256" key="1">
    <source>
        <dbReference type="ARBA" id="ARBA00004123"/>
    </source>
</evidence>
<keyword evidence="4" id="KW-0804">Transcription</keyword>
<evidence type="ECO:0000256" key="5">
    <source>
        <dbReference type="ARBA" id="ARBA00023242"/>
    </source>
</evidence>
<name>A0A9Q0HD34_9MAGN</name>
<dbReference type="EMBL" id="JAMYWD010000008">
    <property type="protein sequence ID" value="KAJ4963585.1"/>
    <property type="molecule type" value="Genomic_DNA"/>
</dbReference>
<dbReference type="PANTHER" id="PTHR34269">
    <property type="entry name" value="TRANSCRIPTION FACTOR B3-DOMAIN FAMILY-RELATED"/>
    <property type="match status" value="1"/>
</dbReference>
<dbReference type="Gene3D" id="2.40.330.10">
    <property type="entry name" value="DNA-binding pseudobarrel domain"/>
    <property type="match status" value="1"/>
</dbReference>
<dbReference type="OrthoDB" id="1915967at2759"/>
<evidence type="ECO:0008006" key="8">
    <source>
        <dbReference type="Google" id="ProtNLM"/>
    </source>
</evidence>
<accession>A0A9Q0HD34</accession>
<protein>
    <recommendedName>
        <fullName evidence="8">B3 domain-containing protein</fullName>
    </recommendedName>
</protein>
<keyword evidence="3" id="KW-0238">DNA-binding</keyword>
<dbReference type="InterPro" id="IPR051442">
    <property type="entry name" value="B3_domain"/>
</dbReference>
<dbReference type="InterPro" id="IPR003340">
    <property type="entry name" value="B3_DNA-bd"/>
</dbReference>
<dbReference type="PANTHER" id="PTHR34269:SF11">
    <property type="entry name" value="B3 DOMAIN PROTEIN"/>
    <property type="match status" value="1"/>
</dbReference>